<name>X0YZ61_9ZZZZ</name>
<reference evidence="1" key="1">
    <citation type="journal article" date="2014" name="Front. Microbiol.">
        <title>High frequency of phylogenetically diverse reductive dehalogenase-homologous genes in deep subseafloor sedimentary metagenomes.</title>
        <authorList>
            <person name="Kawai M."/>
            <person name="Futagami T."/>
            <person name="Toyoda A."/>
            <person name="Takaki Y."/>
            <person name="Nishi S."/>
            <person name="Hori S."/>
            <person name="Arai W."/>
            <person name="Tsubouchi T."/>
            <person name="Morono Y."/>
            <person name="Uchiyama I."/>
            <person name="Ito T."/>
            <person name="Fujiyama A."/>
            <person name="Inagaki F."/>
            <person name="Takami H."/>
        </authorList>
    </citation>
    <scope>NUCLEOTIDE SEQUENCE</scope>
    <source>
        <strain evidence="1">Expedition CK06-06</strain>
    </source>
</reference>
<proteinExistence type="predicted"/>
<comment type="caution">
    <text evidence="1">The sequence shown here is derived from an EMBL/GenBank/DDBJ whole genome shotgun (WGS) entry which is preliminary data.</text>
</comment>
<gene>
    <name evidence="1" type="ORF">S01H4_10153</name>
</gene>
<evidence type="ECO:0000313" key="1">
    <source>
        <dbReference type="EMBL" id="GAG62089.1"/>
    </source>
</evidence>
<feature type="non-terminal residue" evidence="1">
    <location>
        <position position="1"/>
    </location>
</feature>
<sequence>RFKNPIIILNPQLFSFLAPKKIITMAPARMGHIRIFDIPPGKSGS</sequence>
<dbReference type="EMBL" id="BART01003825">
    <property type="protein sequence ID" value="GAG62089.1"/>
    <property type="molecule type" value="Genomic_DNA"/>
</dbReference>
<dbReference type="AlphaFoldDB" id="X0YZ61"/>
<accession>X0YZ61</accession>
<organism evidence="1">
    <name type="scientific">marine sediment metagenome</name>
    <dbReference type="NCBI Taxonomy" id="412755"/>
    <lineage>
        <taxon>unclassified sequences</taxon>
        <taxon>metagenomes</taxon>
        <taxon>ecological metagenomes</taxon>
    </lineage>
</organism>
<protein>
    <submittedName>
        <fullName evidence="1">Uncharacterized protein</fullName>
    </submittedName>
</protein>